<dbReference type="GO" id="GO:0032259">
    <property type="term" value="P:methylation"/>
    <property type="evidence" value="ECO:0007669"/>
    <property type="project" value="UniProtKB-KW"/>
</dbReference>
<dbReference type="InterPro" id="IPR007213">
    <property type="entry name" value="Ppm1/Ppm2/Tcmp"/>
</dbReference>
<keyword evidence="2" id="KW-0808">Transferase</keyword>
<protein>
    <recommendedName>
        <fullName evidence="5">Adenosine deaminase</fullName>
    </recommendedName>
</protein>
<dbReference type="Proteomes" id="UP000076715">
    <property type="component" value="Unassembled WGS sequence"/>
</dbReference>
<evidence type="ECO:0000256" key="2">
    <source>
        <dbReference type="ARBA" id="ARBA00022679"/>
    </source>
</evidence>
<gene>
    <name evidence="3" type="ORF">AWE51_06060</name>
</gene>
<keyword evidence="4" id="KW-1185">Reference proteome</keyword>
<dbReference type="InterPro" id="IPR029063">
    <property type="entry name" value="SAM-dependent_MTases_sf"/>
</dbReference>
<evidence type="ECO:0000313" key="4">
    <source>
        <dbReference type="Proteomes" id="UP000076715"/>
    </source>
</evidence>
<dbReference type="Gene3D" id="3.40.50.150">
    <property type="entry name" value="Vaccinia Virus protein VP39"/>
    <property type="match status" value="1"/>
</dbReference>
<dbReference type="EMBL" id="LQRT01000013">
    <property type="protein sequence ID" value="KZS40513.1"/>
    <property type="molecule type" value="Genomic_DNA"/>
</dbReference>
<keyword evidence="1" id="KW-0489">Methyltransferase</keyword>
<dbReference type="STRING" id="1642818.AWE51_06060"/>
<dbReference type="RefSeq" id="WP_066314097.1">
    <property type="nucleotide sequence ID" value="NZ_LQRT01000013.1"/>
</dbReference>
<dbReference type="SUPFAM" id="SSF53335">
    <property type="entry name" value="S-adenosyl-L-methionine-dependent methyltransferases"/>
    <property type="match status" value="1"/>
</dbReference>
<organism evidence="3 4">
    <name type="scientific">Aquimarina aggregata</name>
    <dbReference type="NCBI Taxonomy" id="1642818"/>
    <lineage>
        <taxon>Bacteria</taxon>
        <taxon>Pseudomonadati</taxon>
        <taxon>Bacteroidota</taxon>
        <taxon>Flavobacteriia</taxon>
        <taxon>Flavobacteriales</taxon>
        <taxon>Flavobacteriaceae</taxon>
        <taxon>Aquimarina</taxon>
    </lineage>
</organism>
<proteinExistence type="predicted"/>
<dbReference type="OrthoDB" id="1186348at2"/>
<dbReference type="Pfam" id="PF04072">
    <property type="entry name" value="LCM"/>
    <property type="match status" value="1"/>
</dbReference>
<name>A0A163AFL2_9FLAO</name>
<dbReference type="AlphaFoldDB" id="A0A163AFL2"/>
<evidence type="ECO:0000313" key="3">
    <source>
        <dbReference type="EMBL" id="KZS40513.1"/>
    </source>
</evidence>
<comment type="caution">
    <text evidence="3">The sequence shown here is derived from an EMBL/GenBank/DDBJ whole genome shotgun (WGS) entry which is preliminary data.</text>
</comment>
<reference evidence="3 4" key="1">
    <citation type="submission" date="2016-01" db="EMBL/GenBank/DDBJ databases">
        <title>The draft genome sequence of Aquimarina sp. RZW4-3-2.</title>
        <authorList>
            <person name="Wang Y."/>
        </authorList>
    </citation>
    <scope>NUCLEOTIDE SEQUENCE [LARGE SCALE GENOMIC DNA]</scope>
    <source>
        <strain evidence="3 4">RZW4-3-2</strain>
    </source>
</reference>
<accession>A0A163AFL2</accession>
<evidence type="ECO:0008006" key="5">
    <source>
        <dbReference type="Google" id="ProtNLM"/>
    </source>
</evidence>
<sequence>MQIHETAFIVSTYRSYHEDISKDIYAKLWNNPDTDALIPEILTTVSKHEAILHSLRNRFFYEEIRGFFKANNGGTLINFGSGFSMYQFSFDSSIATIEIDKKDIIDYKKDKIDHWTKEHKLPQRDIQYTAIDFNQNSIQQIIAILSPMIKKKPIFILIEGVFFFLDRKTTNKLFTVFKELQNPGDMVGCVTYLPDVEQTEVYKRLLHYFDSHNDTNDSFSHQTIPHSYFSKIEGYTLKEHTDEFELSKIYTTDTNINSKKEILNETMYILERH</sequence>
<evidence type="ECO:0000256" key="1">
    <source>
        <dbReference type="ARBA" id="ARBA00022603"/>
    </source>
</evidence>
<dbReference type="GO" id="GO:0008168">
    <property type="term" value="F:methyltransferase activity"/>
    <property type="evidence" value="ECO:0007669"/>
    <property type="project" value="UniProtKB-KW"/>
</dbReference>